<dbReference type="InterPro" id="IPR011990">
    <property type="entry name" value="TPR-like_helical_dom_sf"/>
</dbReference>
<feature type="region of interest" description="Disordered" evidence="4">
    <location>
        <begin position="559"/>
        <end position="582"/>
    </location>
</feature>
<feature type="domain" description="K Homology" evidence="5">
    <location>
        <begin position="337"/>
        <end position="410"/>
    </location>
</feature>
<feature type="coiled-coil region" evidence="3">
    <location>
        <begin position="781"/>
        <end position="821"/>
    </location>
</feature>
<feature type="region of interest" description="Disordered" evidence="4">
    <location>
        <begin position="1242"/>
        <end position="1264"/>
    </location>
</feature>
<dbReference type="SUPFAM" id="SSF48452">
    <property type="entry name" value="TPR-like"/>
    <property type="match status" value="2"/>
</dbReference>
<evidence type="ECO:0000256" key="3">
    <source>
        <dbReference type="SAM" id="Coils"/>
    </source>
</evidence>
<evidence type="ECO:0000256" key="1">
    <source>
        <dbReference type="PROSITE-ProRule" id="PRU00117"/>
    </source>
</evidence>
<gene>
    <name evidence="6" type="ORF">DVH24_022393</name>
</gene>
<dbReference type="Gene3D" id="3.40.50.1820">
    <property type="entry name" value="alpha/beta hydrolase"/>
    <property type="match status" value="1"/>
</dbReference>
<dbReference type="InterPro" id="IPR004087">
    <property type="entry name" value="KH_dom"/>
</dbReference>
<dbReference type="CDD" id="cd22459">
    <property type="entry name" value="KH-I_PEPPER_rpt1_like"/>
    <property type="match status" value="2"/>
</dbReference>
<dbReference type="Pfam" id="PF17874">
    <property type="entry name" value="TPR_MalT"/>
    <property type="match status" value="1"/>
</dbReference>
<feature type="region of interest" description="Disordered" evidence="4">
    <location>
        <begin position="256"/>
        <end position="277"/>
    </location>
</feature>
<feature type="domain" description="K Homology" evidence="5">
    <location>
        <begin position="594"/>
        <end position="664"/>
    </location>
</feature>
<dbReference type="Gene3D" id="3.30.1370.10">
    <property type="entry name" value="K Homology domain, type 1"/>
    <property type="match status" value="3"/>
</dbReference>
<dbReference type="CDD" id="cd22460">
    <property type="entry name" value="KH-I_PEPPER_rpt2_like"/>
    <property type="match status" value="2"/>
</dbReference>
<feature type="domain" description="K Homology" evidence="5">
    <location>
        <begin position="65"/>
        <end position="146"/>
    </location>
</feature>
<feature type="compositionally biased region" description="Basic and acidic residues" evidence="4">
    <location>
        <begin position="256"/>
        <end position="275"/>
    </location>
</feature>
<feature type="compositionally biased region" description="Gly residues" evidence="4">
    <location>
        <begin position="41"/>
        <end position="52"/>
    </location>
</feature>
<dbReference type="SMART" id="SM00028">
    <property type="entry name" value="TPR"/>
    <property type="match status" value="6"/>
</dbReference>
<dbReference type="InterPro" id="IPR004088">
    <property type="entry name" value="KH_dom_type_1"/>
</dbReference>
<organism evidence="6 7">
    <name type="scientific">Malus domestica</name>
    <name type="common">Apple</name>
    <name type="synonym">Pyrus malus</name>
    <dbReference type="NCBI Taxonomy" id="3750"/>
    <lineage>
        <taxon>Eukaryota</taxon>
        <taxon>Viridiplantae</taxon>
        <taxon>Streptophyta</taxon>
        <taxon>Embryophyta</taxon>
        <taxon>Tracheophyta</taxon>
        <taxon>Spermatophyta</taxon>
        <taxon>Magnoliopsida</taxon>
        <taxon>eudicotyledons</taxon>
        <taxon>Gunneridae</taxon>
        <taxon>Pentapetalae</taxon>
        <taxon>rosids</taxon>
        <taxon>fabids</taxon>
        <taxon>Rosales</taxon>
        <taxon>Rosaceae</taxon>
        <taxon>Amygdaloideae</taxon>
        <taxon>Maleae</taxon>
        <taxon>Malus</taxon>
    </lineage>
</organism>
<dbReference type="PROSITE" id="PS50084">
    <property type="entry name" value="KH_TYPE_1"/>
    <property type="match status" value="4"/>
</dbReference>
<keyword evidence="3" id="KW-0175">Coiled coil</keyword>
<feature type="domain" description="K Homology" evidence="5">
    <location>
        <begin position="421"/>
        <end position="495"/>
    </location>
</feature>
<feature type="compositionally biased region" description="Basic residues" evidence="4">
    <location>
        <begin position="1642"/>
        <end position="1660"/>
    </location>
</feature>
<dbReference type="STRING" id="3750.A0A498KJ90"/>
<keyword evidence="1" id="KW-0694">RNA-binding</keyword>
<feature type="region of interest" description="Disordered" evidence="4">
    <location>
        <begin position="152"/>
        <end position="176"/>
    </location>
</feature>
<dbReference type="PANTHER" id="PTHR33868:SF18">
    <property type="entry name" value="TRANSMEMBRANE PROTEIN"/>
    <property type="match status" value="1"/>
</dbReference>
<evidence type="ECO:0000256" key="4">
    <source>
        <dbReference type="SAM" id="MobiDB-lite"/>
    </source>
</evidence>
<dbReference type="Proteomes" id="UP000290289">
    <property type="component" value="Chromosome 1"/>
</dbReference>
<dbReference type="EMBL" id="RDQH01000327">
    <property type="protein sequence ID" value="RXI08249.1"/>
    <property type="molecule type" value="Genomic_DNA"/>
</dbReference>
<feature type="region of interest" description="Disordered" evidence="4">
    <location>
        <begin position="1639"/>
        <end position="1660"/>
    </location>
</feature>
<keyword evidence="2" id="KW-0802">TPR repeat</keyword>
<reference evidence="6 7" key="1">
    <citation type="submission" date="2018-10" db="EMBL/GenBank/DDBJ databases">
        <title>A high-quality apple genome assembly.</title>
        <authorList>
            <person name="Hu J."/>
        </authorList>
    </citation>
    <scope>NUCLEOTIDE SEQUENCE [LARGE SCALE GENOMIC DNA]</scope>
    <source>
        <strain evidence="7">cv. HFTH1</strain>
        <tissue evidence="6">Young leaf</tissue>
    </source>
</reference>
<evidence type="ECO:0000256" key="2">
    <source>
        <dbReference type="PROSITE-ProRule" id="PRU00339"/>
    </source>
</evidence>
<protein>
    <recommendedName>
        <fullName evidence="5">K Homology domain-containing protein</fullName>
    </recommendedName>
</protein>
<feature type="compositionally biased region" description="Basic and acidic residues" evidence="4">
    <location>
        <begin position="1242"/>
        <end position="1261"/>
    </location>
</feature>
<dbReference type="Pfam" id="PF00013">
    <property type="entry name" value="KH_1"/>
    <property type="match status" value="3"/>
</dbReference>
<keyword evidence="7" id="KW-1185">Reference proteome</keyword>
<evidence type="ECO:0000259" key="5">
    <source>
        <dbReference type="SMART" id="SM00322"/>
    </source>
</evidence>
<dbReference type="GO" id="GO:0003723">
    <property type="term" value="F:RNA binding"/>
    <property type="evidence" value="ECO:0007669"/>
    <property type="project" value="UniProtKB-UniRule"/>
</dbReference>
<dbReference type="Gene3D" id="1.25.40.10">
    <property type="entry name" value="Tetratricopeptide repeat domain"/>
    <property type="match status" value="2"/>
</dbReference>
<feature type="region of interest" description="Disordered" evidence="4">
    <location>
        <begin position="1"/>
        <end position="64"/>
    </location>
</feature>
<sequence>MDRSRSKRYYYEQDYDTETVGRTRPRYNHNYANNNNHRNRGSGGGGGGGGGRPNKPPQQDPSVTVTTTYRILCHDMKAGGVIGKSGSIIKSIRQHTGAWINVHELIPGDEERIIEISDTRRRDPEGRMPSFSPAQEALFLVHERILESDGAGFGGEEDDEYGGGVRGSGGGGGGGGNRVATRLVVSRMHVGCLLGKGGKIIEQMRMETKTQIRVLPRDQNLPRCVSMSEEIVQVVGDPNNVKSAVAIISSRLRESQHRDRSHFQGRMHSPERFFPPEDDYIPHMNNAGRKALMDGAPFGPRLSNPNIRNNNYAPRSSGYPIEPGSAHMTDNVQPFSEDLVFRILCPVDKVDLIVGDSAGIMELLQNEIGVDVKATNPVVGEDEQIIIISSEEGPDDELFPAQEALLHIQTRIVDLSPDKENIITTRLLVPTSDIGWLEGRDGLLLEMRRLTGADIQILPIDDLPACVSGDDVLIQIVGEIKAAREALVEVTSRIRSYLYRESFRKDTTPPAFAPGPGGSAFAMEPSSNNTFPIREAHAGNDPPMKMYRNVQTVGIAQPSKDAGGIASETVKPNESERREDVPSSLNRIPVTLVTRSILEVVIPEQAVSKLITKSRNKLAQISELSGASVTLVEDRPEETQKIIRISGTPEQAERAQSLLQGFILSSKSLSLQLTHKPSFFISTRRRALDEQEQHRKSEVCLHRMMQSVHLHKGSNFFSVCLPKANCSFKLFMVPVRNFDLCCVSRTLASVGSLDRNLAALQKHSQRFKTSFKQSSDKLDGMKSFERELQELFDEVKRMIMMGNKNDAIDLLQANYEAVKERMDAGIRGIEEAATIDIIALGYMAIGDLKFVGSLLDMLNEVVGSLKDDEPLLDSVLVHMGSMYSTLGEFEKSMSAYRRAIGNMENIYGKNSVFLITPILGIAKVLTSIGRTSKAVEFYNRAITLLESSRGAESEDLVIPLFGLGNLLLKEGKPTEAETPFLRVLNIYKKLYGENDGRVGVAMCSLAHVKCAMGNANEAISLYRKALEVITSSNYMALDDSIMEKMRIDLAELLHAVGRGKEGRELLEECLMITERYKGKEDPSSATHLINLATSHSRSKNYAEAERLLRTSLQIMEKTVGPDDQSITFPMLHLAVTLYHLKRDEEAEQLALEALRIREKAFGNDSLPVAEALDCLVSIQTRLTKDNESLLEQLKRVLSIQEKEFGAESEEVMITLKKLVFYLEKLGRKNDVFPLQKRFKQAGDGEVGDKKEGGEGGGDRQDMAAAGARTTWQRRANCCFVQEDAWSAPKFSSCPSSSSSKTESDIAPENLKPDCMPYNPNPELAPNTKWWLNLEPNCGPQKEFTYEQLTVLGAELEALNSGFVHKTPIISDYYQSNGVLGTQIDMKNSANSFVEQPCQVSVTCTKSDQNKGMQELNAGIGNDPKVPKRKDSGEFWYSDDHLMNLDSLNCLSSEEPKKMSSSLESQWVGTEKTEPWWRSAGKDELASLVAQKSLEHIENCDLPRPRVKHRRKGPSAFDPNSAMDQMAEMGFSNMDTYTWGSLTSGHSTHESCSPLSKDEVETQKISEDNRTKAELLEALCHSQTRARNAEKAAKQAHTEKEHIITLFLKQASQLFAYKQWLQLLQLEKFCLQLNNKDQPWSPHKGRHMKKGQRRAGKRGGRPRYEINTGVVAFAVGLGLAGAGLLLGWTMGWMPFCEVASPQNAAAADSKLNDGIKIFYETYGSGPTKVLLIIGLAGTHDSWGPQIQGLTVSVAPNDDERVAAAACCDNEAGFSGGDIEVCAFDNRGMGRSSIPTKKSEYTTRTMAKDAIALMDHLGWTEAHVFGHSMGAMIACKLAAMVPDRILSLALLNVTGGGFECLPRLDRQTLSIAVRFFKAKTPEQRAAVDLDTHYSKGYLEEYVGSNTRRAILYQEYVKGISATGMQSNHGFEGQINACWTHKMTRKEIELIRSAGFLVSVIHGRHDVIAQIYHARRLAEKLHPVARMVDLPGGHLVSHERTEEVNKALMELIKATEAKTEPHDWTNLPETSSGWMVTRISRIRKSSAEGRSVSFTSSISEKLHLFLLYLFGLFSLALENGRRALRTIKPARVGHAIT</sequence>
<feature type="repeat" description="TPR" evidence="2">
    <location>
        <begin position="873"/>
        <end position="906"/>
    </location>
</feature>
<accession>A0A498KJ90</accession>
<evidence type="ECO:0000313" key="6">
    <source>
        <dbReference type="EMBL" id="RXI08249.1"/>
    </source>
</evidence>
<dbReference type="InterPro" id="IPR041617">
    <property type="entry name" value="TPR_MalT"/>
</dbReference>
<feature type="compositionally biased region" description="Gly residues" evidence="4">
    <location>
        <begin position="162"/>
        <end position="176"/>
    </location>
</feature>
<dbReference type="InterPro" id="IPR000073">
    <property type="entry name" value="AB_hydrolase_1"/>
</dbReference>
<feature type="region of interest" description="Disordered" evidence="4">
    <location>
        <begin position="1287"/>
        <end position="1311"/>
    </location>
</feature>
<proteinExistence type="predicted"/>
<dbReference type="InterPro" id="IPR029058">
    <property type="entry name" value="AB_hydrolase_fold"/>
</dbReference>
<feature type="domain" description="K Homology" evidence="5">
    <location>
        <begin position="177"/>
        <end position="253"/>
    </location>
</feature>
<dbReference type="InterPro" id="IPR036612">
    <property type="entry name" value="KH_dom_type_1_sf"/>
</dbReference>
<dbReference type="Gene3D" id="3.30.310.210">
    <property type="match status" value="1"/>
</dbReference>
<comment type="caution">
    <text evidence="6">The sequence shown here is derived from an EMBL/GenBank/DDBJ whole genome shotgun (WGS) entry which is preliminary data.</text>
</comment>
<dbReference type="PROSITE" id="PS50005">
    <property type="entry name" value="TPR"/>
    <property type="match status" value="1"/>
</dbReference>
<dbReference type="PANTHER" id="PTHR33868">
    <property type="entry name" value="EXPRESSED PROTEIN"/>
    <property type="match status" value="1"/>
</dbReference>
<dbReference type="SUPFAM" id="SSF54791">
    <property type="entry name" value="Eukaryotic type KH-domain (KH-domain type I)"/>
    <property type="match status" value="4"/>
</dbReference>
<dbReference type="SMART" id="SM00322">
    <property type="entry name" value="KH"/>
    <property type="match status" value="5"/>
</dbReference>
<feature type="compositionally biased region" description="Low complexity" evidence="4">
    <location>
        <begin position="1287"/>
        <end position="1300"/>
    </location>
</feature>
<dbReference type="InterPro" id="IPR019734">
    <property type="entry name" value="TPR_rpt"/>
</dbReference>
<evidence type="ECO:0000313" key="7">
    <source>
        <dbReference type="Proteomes" id="UP000290289"/>
    </source>
</evidence>
<name>A0A498KJ90_MALDO</name>
<feature type="compositionally biased region" description="Basic and acidic residues" evidence="4">
    <location>
        <begin position="571"/>
        <end position="581"/>
    </location>
</feature>
<dbReference type="SUPFAM" id="SSF53474">
    <property type="entry name" value="alpha/beta-Hydrolases"/>
    <property type="match status" value="1"/>
</dbReference>
<dbReference type="Pfam" id="PF00561">
    <property type="entry name" value="Abhydrolase_1"/>
    <property type="match status" value="1"/>
</dbReference>